<dbReference type="EMBL" id="MU865941">
    <property type="protein sequence ID" value="KAK4448663.1"/>
    <property type="molecule type" value="Genomic_DNA"/>
</dbReference>
<keyword evidence="2" id="KW-1133">Transmembrane helix</keyword>
<reference evidence="3" key="2">
    <citation type="submission" date="2023-05" db="EMBL/GenBank/DDBJ databases">
        <authorList>
            <consortium name="Lawrence Berkeley National Laboratory"/>
            <person name="Steindorff A."/>
            <person name="Hensen N."/>
            <person name="Bonometti L."/>
            <person name="Westerberg I."/>
            <person name="Brannstrom I.O."/>
            <person name="Guillou S."/>
            <person name="Cros-Aarteil S."/>
            <person name="Calhoun S."/>
            <person name="Haridas S."/>
            <person name="Kuo A."/>
            <person name="Mondo S."/>
            <person name="Pangilinan J."/>
            <person name="Riley R."/>
            <person name="Labutti K."/>
            <person name="Andreopoulos B."/>
            <person name="Lipzen A."/>
            <person name="Chen C."/>
            <person name="Yanf M."/>
            <person name="Daum C."/>
            <person name="Ng V."/>
            <person name="Clum A."/>
            <person name="Ohm R."/>
            <person name="Martin F."/>
            <person name="Silar P."/>
            <person name="Natvig D."/>
            <person name="Lalanne C."/>
            <person name="Gautier V."/>
            <person name="Ament-Velasquez S.L."/>
            <person name="Kruys A."/>
            <person name="Hutchinson M.I."/>
            <person name="Powell A.J."/>
            <person name="Barry K."/>
            <person name="Miller A.N."/>
            <person name="Grigoriev I.V."/>
            <person name="Debuchy R."/>
            <person name="Gladieux P."/>
            <person name="Thoren M.H."/>
            <person name="Johannesson H."/>
        </authorList>
    </citation>
    <scope>NUCLEOTIDE SEQUENCE</scope>
    <source>
        <strain evidence="3">PSN243</strain>
    </source>
</reference>
<keyword evidence="2" id="KW-0812">Transmembrane</keyword>
<evidence type="ECO:0000256" key="2">
    <source>
        <dbReference type="SAM" id="Phobius"/>
    </source>
</evidence>
<feature type="transmembrane region" description="Helical" evidence="2">
    <location>
        <begin position="394"/>
        <end position="418"/>
    </location>
</feature>
<evidence type="ECO:0000313" key="4">
    <source>
        <dbReference type="Proteomes" id="UP001321760"/>
    </source>
</evidence>
<keyword evidence="4" id="KW-1185">Reference proteome</keyword>
<proteinExistence type="predicted"/>
<dbReference type="Proteomes" id="UP001321760">
    <property type="component" value="Unassembled WGS sequence"/>
</dbReference>
<feature type="transmembrane region" description="Helical" evidence="2">
    <location>
        <begin position="454"/>
        <end position="472"/>
    </location>
</feature>
<name>A0AAV9GMW6_9PEZI</name>
<reference evidence="3" key="1">
    <citation type="journal article" date="2023" name="Mol. Phylogenet. Evol.">
        <title>Genome-scale phylogeny and comparative genomics of the fungal order Sordariales.</title>
        <authorList>
            <person name="Hensen N."/>
            <person name="Bonometti L."/>
            <person name="Westerberg I."/>
            <person name="Brannstrom I.O."/>
            <person name="Guillou S."/>
            <person name="Cros-Aarteil S."/>
            <person name="Calhoun S."/>
            <person name="Haridas S."/>
            <person name="Kuo A."/>
            <person name="Mondo S."/>
            <person name="Pangilinan J."/>
            <person name="Riley R."/>
            <person name="LaButti K."/>
            <person name="Andreopoulos B."/>
            <person name="Lipzen A."/>
            <person name="Chen C."/>
            <person name="Yan M."/>
            <person name="Daum C."/>
            <person name="Ng V."/>
            <person name="Clum A."/>
            <person name="Steindorff A."/>
            <person name="Ohm R.A."/>
            <person name="Martin F."/>
            <person name="Silar P."/>
            <person name="Natvig D.O."/>
            <person name="Lalanne C."/>
            <person name="Gautier V."/>
            <person name="Ament-Velasquez S.L."/>
            <person name="Kruys A."/>
            <person name="Hutchinson M.I."/>
            <person name="Powell A.J."/>
            <person name="Barry K."/>
            <person name="Miller A.N."/>
            <person name="Grigoriev I.V."/>
            <person name="Debuchy R."/>
            <person name="Gladieux P."/>
            <person name="Hiltunen Thoren M."/>
            <person name="Johannesson H."/>
        </authorList>
    </citation>
    <scope>NUCLEOTIDE SEQUENCE</scope>
    <source>
        <strain evidence="3">PSN243</strain>
    </source>
</reference>
<gene>
    <name evidence="3" type="ORF">QBC34DRAFT_406555</name>
</gene>
<keyword evidence="2" id="KW-0472">Membrane</keyword>
<accession>A0AAV9GMW6</accession>
<organism evidence="3 4">
    <name type="scientific">Podospora aff. communis PSN243</name>
    <dbReference type="NCBI Taxonomy" id="3040156"/>
    <lineage>
        <taxon>Eukaryota</taxon>
        <taxon>Fungi</taxon>
        <taxon>Dikarya</taxon>
        <taxon>Ascomycota</taxon>
        <taxon>Pezizomycotina</taxon>
        <taxon>Sordariomycetes</taxon>
        <taxon>Sordariomycetidae</taxon>
        <taxon>Sordariales</taxon>
        <taxon>Podosporaceae</taxon>
        <taxon>Podospora</taxon>
    </lineage>
</organism>
<feature type="region of interest" description="Disordered" evidence="1">
    <location>
        <begin position="479"/>
        <end position="535"/>
    </location>
</feature>
<comment type="caution">
    <text evidence="3">The sequence shown here is derived from an EMBL/GenBank/DDBJ whole genome shotgun (WGS) entry which is preliminary data.</text>
</comment>
<dbReference type="AlphaFoldDB" id="A0AAV9GMW6"/>
<evidence type="ECO:0000313" key="3">
    <source>
        <dbReference type="EMBL" id="KAK4448663.1"/>
    </source>
</evidence>
<evidence type="ECO:0000256" key="1">
    <source>
        <dbReference type="SAM" id="MobiDB-lite"/>
    </source>
</evidence>
<sequence>MDWPAFERPFLSDEDLNFFQFRRSDLPCKLLRHSNLHNSNSGVDNPLPADPLVLHGADPTKPESAQWQNWLGSDALKTPPESEQREITDCHGYQILMSARVPPVQLKPERPSGLWYLPIDGTTWKQIVRQFKVHNVIRKALKRDKSYCTFLSSRSSVESVEMFTAVSSSLWEYNIAISSTHFTKSQLTLAVIYGCNEDQMKKVQRLLEASPGVRAHPFLMVGIFAELQRDRIEALVREEEKELDIMMSQDLKLYHDDVVPTKARGLGWKRGRRIPMFRSHVNRLEEEARGIKCQMEKMVKHMEGVAKREAAKIPALLQREKTETVQEEKKRAHNEAKSLQDFVAKTERFVERFEEICVELDSFMARCRLALDELTFAREVFVAYNASQQTRTSAVVGFVAMLYLPITAMATIFATPVFDFKNDWQDLRLNHLGSSDSDQDSSGDRNLPVVSGYFWWYFLSSALLSLATVIYWNTKRKEREAVPDSNDDEDEADGLHNAETNVAVIDSVPEGETMTSNAPSAMFLSGTDSDRWSWDPRSFFGSKLKPEESPA</sequence>
<protein>
    <submittedName>
        <fullName evidence="3">Uncharacterized protein</fullName>
    </submittedName>
</protein>